<dbReference type="GO" id="GO:0008270">
    <property type="term" value="F:zinc ion binding"/>
    <property type="evidence" value="ECO:0007669"/>
    <property type="project" value="UniProtKB-KW"/>
</dbReference>
<organism evidence="18">
    <name type="scientific">Tetraselmis sp. GSL018</name>
    <dbReference type="NCBI Taxonomy" id="582737"/>
    <lineage>
        <taxon>Eukaryota</taxon>
        <taxon>Viridiplantae</taxon>
        <taxon>Chlorophyta</taxon>
        <taxon>core chlorophytes</taxon>
        <taxon>Chlorodendrophyceae</taxon>
        <taxon>Chlorodendrales</taxon>
        <taxon>Chlorodendraceae</taxon>
        <taxon>Tetraselmis</taxon>
    </lineage>
</organism>
<feature type="region of interest" description="Disordered" evidence="14">
    <location>
        <begin position="172"/>
        <end position="192"/>
    </location>
</feature>
<keyword evidence="6" id="KW-0862">Zinc</keyword>
<dbReference type="PROSITE" id="PS51320">
    <property type="entry name" value="TIFY"/>
    <property type="match status" value="1"/>
</dbReference>
<dbReference type="SUPFAM" id="SSF57716">
    <property type="entry name" value="Glucocorticoid receptor-like (DNA-binding domain)"/>
    <property type="match status" value="1"/>
</dbReference>
<evidence type="ECO:0000256" key="9">
    <source>
        <dbReference type="ARBA" id="ARBA00023159"/>
    </source>
</evidence>
<keyword evidence="5 12" id="KW-0863">Zinc-finger</keyword>
<evidence type="ECO:0000259" key="17">
    <source>
        <dbReference type="PROSITE" id="PS51320"/>
    </source>
</evidence>
<dbReference type="PANTHER" id="PTHR46125:SF20">
    <property type="entry name" value="GATA TRANSCRIPTION FACTOR 25"/>
    <property type="match status" value="1"/>
</dbReference>
<name>A0A061RPM4_9CHLO</name>
<dbReference type="Pfam" id="PF06203">
    <property type="entry name" value="CCT"/>
    <property type="match status" value="1"/>
</dbReference>
<evidence type="ECO:0000256" key="2">
    <source>
        <dbReference type="ARBA" id="ARBA00004123"/>
    </source>
</evidence>
<protein>
    <submittedName>
        <fullName evidence="18">Gata transcription factor 24-like</fullName>
    </submittedName>
</protein>
<dbReference type="Pfam" id="PF00320">
    <property type="entry name" value="GATA"/>
    <property type="match status" value="1"/>
</dbReference>
<feature type="region of interest" description="Disordered" evidence="14">
    <location>
        <begin position="239"/>
        <end position="308"/>
    </location>
</feature>
<dbReference type="CDD" id="cd00202">
    <property type="entry name" value="ZnF_GATA"/>
    <property type="match status" value="1"/>
</dbReference>
<dbReference type="GO" id="GO:0006355">
    <property type="term" value="P:regulation of DNA-templated transcription"/>
    <property type="evidence" value="ECO:0007669"/>
    <property type="project" value="InterPro"/>
</dbReference>
<dbReference type="SMART" id="SM00401">
    <property type="entry name" value="ZnF_GATA"/>
    <property type="match status" value="1"/>
</dbReference>
<feature type="non-terminal residue" evidence="18">
    <location>
        <position position="425"/>
    </location>
</feature>
<keyword evidence="9" id="KW-0010">Activator</keyword>
<evidence type="ECO:0000256" key="11">
    <source>
        <dbReference type="ARBA" id="ARBA00023242"/>
    </source>
</evidence>
<evidence type="ECO:0000256" key="7">
    <source>
        <dbReference type="ARBA" id="ARBA00023015"/>
    </source>
</evidence>
<evidence type="ECO:0000256" key="10">
    <source>
        <dbReference type="ARBA" id="ARBA00023163"/>
    </source>
</evidence>
<evidence type="ECO:0000256" key="1">
    <source>
        <dbReference type="ARBA" id="ARBA00002206"/>
    </source>
</evidence>
<dbReference type="InterPro" id="IPR010402">
    <property type="entry name" value="CCT_domain"/>
</dbReference>
<dbReference type="SMART" id="SM00979">
    <property type="entry name" value="TIFY"/>
    <property type="match status" value="1"/>
</dbReference>
<evidence type="ECO:0000313" key="18">
    <source>
        <dbReference type="EMBL" id="JAC74852.1"/>
    </source>
</evidence>
<evidence type="ECO:0000256" key="8">
    <source>
        <dbReference type="ARBA" id="ARBA00023125"/>
    </source>
</evidence>
<dbReference type="PROSITE" id="PS50114">
    <property type="entry name" value="GATA_ZN_FINGER_2"/>
    <property type="match status" value="1"/>
</dbReference>
<keyword evidence="7" id="KW-0805">Transcription regulation</keyword>
<evidence type="ECO:0000256" key="12">
    <source>
        <dbReference type="PROSITE-ProRule" id="PRU00094"/>
    </source>
</evidence>
<gene>
    <name evidence="18" type="ORF">TSPGSL018_24817</name>
</gene>
<dbReference type="EMBL" id="GBEZ01010874">
    <property type="protein sequence ID" value="JAC74852.1"/>
    <property type="molecule type" value="Transcribed_RNA"/>
</dbReference>
<feature type="domain" description="Tify" evidence="17">
    <location>
        <begin position="71"/>
        <end position="106"/>
    </location>
</feature>
<dbReference type="Gene3D" id="3.30.50.10">
    <property type="entry name" value="Erythroid Transcription Factor GATA-1, subunit A"/>
    <property type="match status" value="1"/>
</dbReference>
<evidence type="ECO:0000256" key="14">
    <source>
        <dbReference type="SAM" id="MobiDB-lite"/>
    </source>
</evidence>
<comment type="function">
    <text evidence="1">Transcriptional activator that specifically binds 5'-GATA-3' or 5'-GAT-3' motifs within gene promoters.</text>
</comment>
<evidence type="ECO:0000256" key="13">
    <source>
        <dbReference type="PROSITE-ProRule" id="PRU00357"/>
    </source>
</evidence>
<dbReference type="InterPro" id="IPR013088">
    <property type="entry name" value="Znf_NHR/GATA"/>
</dbReference>
<dbReference type="InterPro" id="IPR000679">
    <property type="entry name" value="Znf_GATA"/>
</dbReference>
<reference evidence="18" key="1">
    <citation type="submission" date="2014-05" db="EMBL/GenBank/DDBJ databases">
        <title>The transcriptome of the halophilic microalga Tetraselmis sp. GSL018 isolated from the Great Salt Lake, Utah.</title>
        <authorList>
            <person name="Jinkerson R.E."/>
            <person name="D'Adamo S."/>
            <person name="Posewitz M.C."/>
        </authorList>
    </citation>
    <scope>NUCLEOTIDE SEQUENCE</scope>
    <source>
        <strain evidence="18">GSL018</strain>
    </source>
</reference>
<proteinExistence type="inferred from homology"/>
<evidence type="ECO:0000256" key="6">
    <source>
        <dbReference type="ARBA" id="ARBA00022833"/>
    </source>
</evidence>
<dbReference type="GO" id="GO:0043565">
    <property type="term" value="F:sequence-specific DNA binding"/>
    <property type="evidence" value="ECO:0007669"/>
    <property type="project" value="InterPro"/>
</dbReference>
<dbReference type="GO" id="GO:0005634">
    <property type="term" value="C:nucleus"/>
    <property type="evidence" value="ECO:0007669"/>
    <property type="project" value="UniProtKB-SubCell"/>
</dbReference>
<dbReference type="AlphaFoldDB" id="A0A061RPM4"/>
<comment type="similarity">
    <text evidence="3">Belongs to the type IV zinc-finger family. Class C subfamily.</text>
</comment>
<keyword evidence="11 13" id="KW-0539">Nucleus</keyword>
<dbReference type="InterPro" id="IPR045280">
    <property type="entry name" value="TIFY-like"/>
</dbReference>
<evidence type="ECO:0000259" key="15">
    <source>
        <dbReference type="PROSITE" id="PS50114"/>
    </source>
</evidence>
<comment type="subcellular location">
    <subcellularLocation>
        <location evidence="2 13">Nucleus</location>
    </subcellularLocation>
</comment>
<keyword evidence="8" id="KW-0238">DNA-binding</keyword>
<evidence type="ECO:0000256" key="4">
    <source>
        <dbReference type="ARBA" id="ARBA00022723"/>
    </source>
</evidence>
<sequence>MATMTVGYPGQGATVVQAIAAPSSASTAHAQMHQQAQVLAAHAHAAAAAAGPPALLAHPAHPQHEHHGLLSLPDSGQLTLTYQGKSYVFDGVRIEKLEAVLSLLNDEGRSFAGQIYGSVGSNAVGLGMQYSCKKNSDQRQISLNRFREKRKERTFDKKIRYSVRKEVAEKMNRNKGQFAKKGEGADGADSGGDTGPAICTHCGTHENDTPMMRKGPQGPRTLCNACGLMWANKGCMRDLSKSQGKGIPRPPSDGRLGLDASQHGSPPQCSVGHLREHSEQHGLQHHLHEATAEQQPGSSHEEDVFSRSASGCVPMPSAAHAILHINHGAADGHDGGFLGNARHRHVSHAPAGAPAATRPHPKCGCPPQGQRLAVRSGCEGRSRPVPPHSCCSPHCCAISKIGHPAQAQTSDHCMPPAVPCRFRIT</sequence>
<feature type="compositionally biased region" description="Basic and acidic residues" evidence="14">
    <location>
        <begin position="273"/>
        <end position="291"/>
    </location>
</feature>
<dbReference type="InterPro" id="IPR010399">
    <property type="entry name" value="Tify_dom"/>
</dbReference>
<evidence type="ECO:0000256" key="3">
    <source>
        <dbReference type="ARBA" id="ARBA00007722"/>
    </source>
</evidence>
<dbReference type="PANTHER" id="PTHR46125">
    <property type="entry name" value="GATA TRANSCRIPTION FACTOR 28"/>
    <property type="match status" value="1"/>
</dbReference>
<feature type="domain" description="GATA-type" evidence="15">
    <location>
        <begin position="199"/>
        <end position="249"/>
    </location>
</feature>
<keyword evidence="10" id="KW-0804">Transcription</keyword>
<evidence type="ECO:0000259" key="16">
    <source>
        <dbReference type="PROSITE" id="PS51017"/>
    </source>
</evidence>
<dbReference type="PROSITE" id="PS51017">
    <property type="entry name" value="CCT"/>
    <property type="match status" value="1"/>
</dbReference>
<feature type="domain" description="CCT" evidence="16">
    <location>
        <begin position="139"/>
        <end position="181"/>
    </location>
</feature>
<evidence type="ECO:0000256" key="5">
    <source>
        <dbReference type="ARBA" id="ARBA00022771"/>
    </source>
</evidence>
<dbReference type="PROSITE" id="PS00344">
    <property type="entry name" value="GATA_ZN_FINGER_1"/>
    <property type="match status" value="1"/>
</dbReference>
<accession>A0A061RPM4</accession>
<keyword evidence="4" id="KW-0479">Metal-binding</keyword>